<protein>
    <submittedName>
        <fullName evidence="7">Beta-glucuronidase</fullName>
    </submittedName>
</protein>
<dbReference type="InterPro" id="IPR013783">
    <property type="entry name" value="Ig-like_fold"/>
</dbReference>
<dbReference type="AlphaFoldDB" id="A0A7I8DGN5"/>
<dbReference type="Pfam" id="PF02836">
    <property type="entry name" value="Glyco_hydro_2_C"/>
    <property type="match status" value="1"/>
</dbReference>
<evidence type="ECO:0000313" key="7">
    <source>
        <dbReference type="EMBL" id="BCJ97522.1"/>
    </source>
</evidence>
<keyword evidence="2" id="KW-0378">Hydrolase</keyword>
<dbReference type="InterPro" id="IPR006104">
    <property type="entry name" value="Glyco_hydro_2_N"/>
</dbReference>
<dbReference type="PANTHER" id="PTHR42732">
    <property type="entry name" value="BETA-GALACTOSIDASE"/>
    <property type="match status" value="1"/>
</dbReference>
<accession>A0A7I8DGN5</accession>
<reference evidence="7 8" key="1">
    <citation type="submission" date="2020-08" db="EMBL/GenBank/DDBJ databases">
        <title>Draft genome sequencing of an Anaerocolumna strain isolated from anoxic soil subjected to BSD treatment.</title>
        <authorList>
            <person name="Uek A."/>
            <person name="Tonouchi A."/>
        </authorList>
    </citation>
    <scope>NUCLEOTIDE SEQUENCE [LARGE SCALE GENOMIC DNA]</scope>
    <source>
        <strain evidence="7 8">CTTW</strain>
    </source>
</reference>
<dbReference type="InterPro" id="IPR036156">
    <property type="entry name" value="Beta-gal/glucu_dom_sf"/>
</dbReference>
<dbReference type="EMBL" id="AP023368">
    <property type="protein sequence ID" value="BCJ97522.1"/>
    <property type="molecule type" value="Genomic_DNA"/>
</dbReference>
<gene>
    <name evidence="7" type="ORF">bsdcttw_05630</name>
</gene>
<evidence type="ECO:0000256" key="3">
    <source>
        <dbReference type="ARBA" id="ARBA00023295"/>
    </source>
</evidence>
<dbReference type="SUPFAM" id="SSF49303">
    <property type="entry name" value="beta-Galactosidase/glucuronidase domain"/>
    <property type="match status" value="1"/>
</dbReference>
<dbReference type="SUPFAM" id="SSF51445">
    <property type="entry name" value="(Trans)glycosidases"/>
    <property type="match status" value="1"/>
</dbReference>
<dbReference type="Pfam" id="PF02837">
    <property type="entry name" value="Glyco_hydro_2_N"/>
    <property type="match status" value="1"/>
</dbReference>
<dbReference type="RefSeq" id="WP_185257939.1">
    <property type="nucleotide sequence ID" value="NZ_AP023368.1"/>
</dbReference>
<feature type="domain" description="Glycoside hydrolase family 2 immunoglobulin-like beta-sandwich" evidence="4">
    <location>
        <begin position="177"/>
        <end position="281"/>
    </location>
</feature>
<evidence type="ECO:0000256" key="1">
    <source>
        <dbReference type="ARBA" id="ARBA00007401"/>
    </source>
</evidence>
<evidence type="ECO:0000256" key="2">
    <source>
        <dbReference type="ARBA" id="ARBA00022801"/>
    </source>
</evidence>
<dbReference type="Proteomes" id="UP000515703">
    <property type="component" value="Chromosome"/>
</dbReference>
<evidence type="ECO:0000259" key="5">
    <source>
        <dbReference type="Pfam" id="PF02836"/>
    </source>
</evidence>
<name>A0A7I8DGN5_9FIRM</name>
<dbReference type="InterPro" id="IPR051913">
    <property type="entry name" value="GH2_Domain-Containing"/>
</dbReference>
<dbReference type="PANTHER" id="PTHR42732:SF3">
    <property type="entry name" value="HYDROLASE"/>
    <property type="match status" value="1"/>
</dbReference>
<proteinExistence type="inferred from homology"/>
<dbReference type="GO" id="GO:0005975">
    <property type="term" value="P:carbohydrate metabolic process"/>
    <property type="evidence" value="ECO:0007669"/>
    <property type="project" value="InterPro"/>
</dbReference>
<comment type="similarity">
    <text evidence="1">Belongs to the glycosyl hydrolase 2 family.</text>
</comment>
<dbReference type="InterPro" id="IPR006103">
    <property type="entry name" value="Glyco_hydro_2_cat"/>
</dbReference>
<dbReference type="SUPFAM" id="SSF49785">
    <property type="entry name" value="Galactose-binding domain-like"/>
    <property type="match status" value="1"/>
</dbReference>
<keyword evidence="8" id="KW-1185">Reference proteome</keyword>
<feature type="domain" description="Glycoside hydrolase family 2 catalytic" evidence="5">
    <location>
        <begin position="285"/>
        <end position="502"/>
    </location>
</feature>
<keyword evidence="3" id="KW-0326">Glycosidase</keyword>
<dbReference type="Pfam" id="PF00703">
    <property type="entry name" value="Glyco_hydro_2"/>
    <property type="match status" value="1"/>
</dbReference>
<sequence length="578" mass="67362">MLTQYPRPQFQRQNWTNLNGEWNFLFDDDNKGEEEEWYKSFPDSQKILVPYSYETALSGINDQSHHKVLWYQNTFTADMKDKKRMLLHFEGVDFETKVWVNGIFAGSHKGGYAAFQIDVTRMLKEGDNNIALRVEDSLSCEQPRGKQRWKQDNFGCWYIQTTGIWKTVWLEEVPEFYLEKVKMTPDIDKGIIDITAKFSGTKREENTWLQVEISLEGKKICKKQAQVLNGHLHIPVNLIGEEEPWTLALWSPESPKLYDVKFSLLAGEEITDEVDSYFGMRKISIEGDKILLNNLPLYQRLILDQGYWEESHLTPPSEEAMIEDIELILKAGYNGLRKHQKVEDARFLYWCDRKGLLVWSEMASQYIFNDSSIQLFTKEWMEIVEQNYNHPSIITWTPFNESWGIEYIAVDTAQQQFTESIYHLTKSLDGMRPVIVNDGWEHTVSDIITLHDYVEGGEEFLSRYRDKDKILGNEIPFNLVRYAFAKGYSYKGQPVIISEYGGIALTNEKGWGYGEQVKSEDALLSRFDGITSAIKSLDYICGFCYTQLTDVQQEINGLYTMKREPKVNIEKISEINRR</sequence>
<dbReference type="Gene3D" id="2.60.120.260">
    <property type="entry name" value="Galactose-binding domain-like"/>
    <property type="match status" value="1"/>
</dbReference>
<dbReference type="Gene3D" id="3.20.20.80">
    <property type="entry name" value="Glycosidases"/>
    <property type="match status" value="1"/>
</dbReference>
<dbReference type="GO" id="GO:0004553">
    <property type="term" value="F:hydrolase activity, hydrolyzing O-glycosyl compounds"/>
    <property type="evidence" value="ECO:0007669"/>
    <property type="project" value="InterPro"/>
</dbReference>
<evidence type="ECO:0000259" key="6">
    <source>
        <dbReference type="Pfam" id="PF02837"/>
    </source>
</evidence>
<dbReference type="InterPro" id="IPR017853">
    <property type="entry name" value="GH"/>
</dbReference>
<dbReference type="InterPro" id="IPR006102">
    <property type="entry name" value="Ig-like_GH2"/>
</dbReference>
<dbReference type="InterPro" id="IPR008979">
    <property type="entry name" value="Galactose-bd-like_sf"/>
</dbReference>
<organism evidence="7 8">
    <name type="scientific">Anaerocolumna chitinilytica</name>
    <dbReference type="NCBI Taxonomy" id="1727145"/>
    <lineage>
        <taxon>Bacteria</taxon>
        <taxon>Bacillati</taxon>
        <taxon>Bacillota</taxon>
        <taxon>Clostridia</taxon>
        <taxon>Lachnospirales</taxon>
        <taxon>Lachnospiraceae</taxon>
        <taxon>Anaerocolumna</taxon>
    </lineage>
</organism>
<dbReference type="Gene3D" id="2.60.40.10">
    <property type="entry name" value="Immunoglobulins"/>
    <property type="match status" value="1"/>
</dbReference>
<dbReference type="KEGG" id="acht:bsdcttw_05630"/>
<reference evidence="7 8" key="2">
    <citation type="submission" date="2020-08" db="EMBL/GenBank/DDBJ databases">
        <authorList>
            <person name="Ueki A."/>
            <person name="Tonouchi A."/>
        </authorList>
    </citation>
    <scope>NUCLEOTIDE SEQUENCE [LARGE SCALE GENOMIC DNA]</scope>
    <source>
        <strain evidence="7 8">CTTW</strain>
    </source>
</reference>
<feature type="domain" description="Glycosyl hydrolases family 2 sugar binding" evidence="6">
    <location>
        <begin position="17"/>
        <end position="140"/>
    </location>
</feature>
<evidence type="ECO:0000259" key="4">
    <source>
        <dbReference type="Pfam" id="PF00703"/>
    </source>
</evidence>
<evidence type="ECO:0000313" key="8">
    <source>
        <dbReference type="Proteomes" id="UP000515703"/>
    </source>
</evidence>